<evidence type="ECO:0000256" key="1">
    <source>
        <dbReference type="SAM" id="Phobius"/>
    </source>
</evidence>
<evidence type="ECO:0000259" key="2">
    <source>
        <dbReference type="Pfam" id="PF00487"/>
    </source>
</evidence>
<dbReference type="PANTHER" id="PTHR32100">
    <property type="entry name" value="OMEGA-6 FATTY ACID DESATURASE, CHLOROPLASTIC"/>
    <property type="match status" value="1"/>
</dbReference>
<organism evidence="3 4">
    <name type="scientific">Pseudopithomyces chartarum</name>
    <dbReference type="NCBI Taxonomy" id="1892770"/>
    <lineage>
        <taxon>Eukaryota</taxon>
        <taxon>Fungi</taxon>
        <taxon>Dikarya</taxon>
        <taxon>Ascomycota</taxon>
        <taxon>Pezizomycotina</taxon>
        <taxon>Dothideomycetes</taxon>
        <taxon>Pleosporomycetidae</taxon>
        <taxon>Pleosporales</taxon>
        <taxon>Massarineae</taxon>
        <taxon>Didymosphaeriaceae</taxon>
        <taxon>Pseudopithomyces</taxon>
    </lineage>
</organism>
<dbReference type="GO" id="GO:0016491">
    <property type="term" value="F:oxidoreductase activity"/>
    <property type="evidence" value="ECO:0007669"/>
    <property type="project" value="InterPro"/>
</dbReference>
<feature type="domain" description="Fatty acid desaturase" evidence="2">
    <location>
        <begin position="80"/>
        <end position="363"/>
    </location>
</feature>
<dbReference type="Proteomes" id="UP001280581">
    <property type="component" value="Unassembled WGS sequence"/>
</dbReference>
<evidence type="ECO:0000313" key="3">
    <source>
        <dbReference type="EMBL" id="KAK3214410.1"/>
    </source>
</evidence>
<dbReference type="InterPro" id="IPR012171">
    <property type="entry name" value="Fatty_acid_desaturase"/>
</dbReference>
<keyword evidence="1" id="KW-0472">Membrane</keyword>
<evidence type="ECO:0000313" key="4">
    <source>
        <dbReference type="Proteomes" id="UP001280581"/>
    </source>
</evidence>
<feature type="transmembrane region" description="Helical" evidence="1">
    <location>
        <begin position="48"/>
        <end position="67"/>
    </location>
</feature>
<proteinExistence type="predicted"/>
<dbReference type="Pfam" id="PF00487">
    <property type="entry name" value="FA_desaturase"/>
    <property type="match status" value="1"/>
</dbReference>
<accession>A0AAN6M362</accession>
<keyword evidence="1" id="KW-1133">Transmembrane helix</keyword>
<dbReference type="CDD" id="cd03507">
    <property type="entry name" value="Delta12-FADS-like"/>
    <property type="match status" value="1"/>
</dbReference>
<feature type="transmembrane region" description="Helical" evidence="1">
    <location>
        <begin position="110"/>
        <end position="131"/>
    </location>
</feature>
<dbReference type="GO" id="GO:0006629">
    <property type="term" value="P:lipid metabolic process"/>
    <property type="evidence" value="ECO:0007669"/>
    <property type="project" value="InterPro"/>
</dbReference>
<protein>
    <recommendedName>
        <fullName evidence="2">Fatty acid desaturase domain-containing protein</fullName>
    </recommendedName>
</protein>
<feature type="transmembrane region" description="Helical" evidence="1">
    <location>
        <begin position="79"/>
        <end position="98"/>
    </location>
</feature>
<keyword evidence="4" id="KW-1185">Reference proteome</keyword>
<name>A0AAN6M362_9PLEO</name>
<keyword evidence="1" id="KW-0812">Transmembrane</keyword>
<reference evidence="3 4" key="1">
    <citation type="submission" date="2021-02" db="EMBL/GenBank/DDBJ databases">
        <title>Genome assembly of Pseudopithomyces chartarum.</title>
        <authorList>
            <person name="Jauregui R."/>
            <person name="Singh J."/>
            <person name="Voisey C."/>
        </authorList>
    </citation>
    <scope>NUCLEOTIDE SEQUENCE [LARGE SCALE GENOMIC DNA]</scope>
    <source>
        <strain evidence="3 4">AGR01</strain>
    </source>
</reference>
<sequence length="405" mass="45513">MATTTTQVRTATTIKVVADANPLPDIKTLRDAIPAKCFERSLVRSFSYVVRDLIIVGTLFYSAVLLTQLDAPLSVRIPLWILYSFVQGCFFTGLWILAHDCGHDSFSDNLTVNAITGWFLHSILLVPFFSWKFTHARHHRYHNHMEKDTVFVPPRRSEVEGRKSKPSLLQQMTDHHAADTPIVTICSLIFHQVFGWPAYILINAGAGVKSLTRGDRLSSGRANQLHLNPKAHVFTPGEAPLVAMSNVGILGTMAALYLASRSIGGWNTALAYGLPYLWMNHWIVAITYLHHTHPEASHYEADEWTFLKGAASTVDRDFGFIGRHIFHGIIEYHVVHHMFPRIPFYHAEEATWAIAPLLGEKYIQQKTNFLGDLWQSFVTCKFVEEGVGAKQGGLVWAKTPAKKAQ</sequence>
<dbReference type="EMBL" id="WVTA01000003">
    <property type="protein sequence ID" value="KAK3214410.1"/>
    <property type="molecule type" value="Genomic_DNA"/>
</dbReference>
<dbReference type="AlphaFoldDB" id="A0AAN6M362"/>
<gene>
    <name evidence="3" type="ORF">GRF29_19g56805</name>
</gene>
<dbReference type="InterPro" id="IPR005804">
    <property type="entry name" value="FA_desaturase_dom"/>
</dbReference>
<comment type="caution">
    <text evidence="3">The sequence shown here is derived from an EMBL/GenBank/DDBJ whole genome shotgun (WGS) entry which is preliminary data.</text>
</comment>